<evidence type="ECO:0000256" key="2">
    <source>
        <dbReference type="ARBA" id="ARBA00005517"/>
    </source>
</evidence>
<dbReference type="NCBIfam" id="NF006050">
    <property type="entry name" value="PRK08197.1"/>
    <property type="match status" value="1"/>
</dbReference>
<accession>A0A398CYR7</accession>
<feature type="binding site" evidence="9">
    <location>
        <position position="378"/>
    </location>
    <ligand>
        <name>pyridoxal 5'-phosphate</name>
        <dbReference type="ChEBI" id="CHEBI:597326"/>
    </ligand>
</feature>
<dbReference type="Gene3D" id="3.40.50.1100">
    <property type="match status" value="2"/>
</dbReference>
<keyword evidence="4 8" id="KW-0663">Pyridoxal phosphate</keyword>
<dbReference type="EMBL" id="QXIS01000014">
    <property type="protein sequence ID" value="RIE06399.1"/>
    <property type="molecule type" value="Genomic_DNA"/>
</dbReference>
<evidence type="ECO:0000256" key="5">
    <source>
        <dbReference type="ARBA" id="ARBA00023239"/>
    </source>
</evidence>
<comment type="similarity">
    <text evidence="2 8">Belongs to the threonine synthase family.</text>
</comment>
<evidence type="ECO:0000259" key="11">
    <source>
        <dbReference type="Pfam" id="PF00291"/>
    </source>
</evidence>
<reference evidence="12 13" key="1">
    <citation type="submission" date="2018-09" db="EMBL/GenBank/DDBJ databases">
        <title>Discovery and Ecogenomic Context for Candidatus Cryosericales, a Global Caldiserica Order Active in Thawing Permafrost.</title>
        <authorList>
            <person name="Martinez M.A."/>
            <person name="Woodcroft B.J."/>
            <person name="Ignacio Espinoza J.C."/>
            <person name="Zayed A."/>
            <person name="Singleton C.M."/>
            <person name="Boyd J."/>
            <person name="Li Y.-F."/>
            <person name="Purvine S."/>
            <person name="Maughan H."/>
            <person name="Hodgkins S.B."/>
            <person name="Anderson D."/>
            <person name="Sederholm M."/>
            <person name="Temperton B."/>
            <person name="Saleska S.R."/>
            <person name="Tyson G.W."/>
            <person name="Rich V.I."/>
        </authorList>
    </citation>
    <scope>NUCLEOTIDE SEQUENCE [LARGE SCALE GENOMIC DNA]</scope>
    <source>
        <strain evidence="12 13">SMC7</strain>
    </source>
</reference>
<evidence type="ECO:0000256" key="8">
    <source>
        <dbReference type="PIRNR" id="PIRNR038945"/>
    </source>
</evidence>
<evidence type="ECO:0000256" key="6">
    <source>
        <dbReference type="ARBA" id="ARBA00049144"/>
    </source>
</evidence>
<dbReference type="InterPro" id="IPR036052">
    <property type="entry name" value="TrpB-like_PALP_sf"/>
</dbReference>
<feature type="binding site" evidence="9">
    <location>
        <position position="140"/>
    </location>
    <ligand>
        <name>pyridoxal 5'-phosphate</name>
        <dbReference type="ChEBI" id="CHEBI:597326"/>
    </ligand>
</feature>
<comment type="pathway">
    <text evidence="8">Amino-acid biosynthesis; L-threonine biosynthesis; L-threonine from L-aspartate: step 5/5.</text>
</comment>
<dbReference type="GO" id="GO:0009088">
    <property type="term" value="P:threonine biosynthetic process"/>
    <property type="evidence" value="ECO:0007669"/>
    <property type="project" value="UniProtKB-UniRule"/>
</dbReference>
<dbReference type="Proteomes" id="UP000266328">
    <property type="component" value="Unassembled WGS sequence"/>
</dbReference>
<dbReference type="NCBIfam" id="TIGR00260">
    <property type="entry name" value="thrC"/>
    <property type="match status" value="1"/>
</dbReference>
<dbReference type="OrthoDB" id="9778118at2"/>
<evidence type="ECO:0000256" key="3">
    <source>
        <dbReference type="ARBA" id="ARBA00018679"/>
    </source>
</evidence>
<dbReference type="GO" id="GO:0009097">
    <property type="term" value="P:isoleucine biosynthetic process"/>
    <property type="evidence" value="ECO:0007669"/>
    <property type="project" value="TreeGrafter"/>
</dbReference>
<comment type="cofactor">
    <cofactor evidence="1 8 9">
        <name>pyridoxal 5'-phosphate</name>
        <dbReference type="ChEBI" id="CHEBI:597326"/>
    </cofactor>
</comment>
<sequence length="413" mass="44029">MSSVLGLKCMKCGREYDPSATRYVCPTCGNDGILEVLYDYDRIRTVLTTEQLENDPDLSMWRYLALLPVEERPPSLTLHIGWTPLYASKRVGPQLGLPHVWFKDDGRNPTASLKDRASAIAIAKAAEFGEHIITAATTGNAGSSLAGLAANAGVAAYIFAPVSAPAGKIAQLRVFGSHLFLVDGNYDQAFDLCMDATERFGWYNRNTAFNPYMVEGKKTVALEVAEQLRFEAPDKVIVSVGDGCIVSGVAKGFRDLLTLGLIDHVPQLIAVQAEGCAPIARAVISGEPVTYLENPTSCADSIVAGIPRNHLMAVRDIRSSGGMAVTVSDDEIIDAIGFLGRNEGIFAEPAAAASVAALRKLADGGDVHQEDRIVVLITGNGLKDVQNALKVKGTSMTIPPIIDAVEQAIADGF</sequence>
<dbReference type="InterPro" id="IPR026260">
    <property type="entry name" value="Thr_Synthase_bac/arc"/>
</dbReference>
<dbReference type="GO" id="GO:0004794">
    <property type="term" value="F:threonine deaminase activity"/>
    <property type="evidence" value="ECO:0007669"/>
    <property type="project" value="TreeGrafter"/>
</dbReference>
<dbReference type="GO" id="GO:0003941">
    <property type="term" value="F:L-serine ammonia-lyase activity"/>
    <property type="evidence" value="ECO:0007669"/>
    <property type="project" value="TreeGrafter"/>
</dbReference>
<dbReference type="InterPro" id="IPR001926">
    <property type="entry name" value="TrpB-like_PALP"/>
</dbReference>
<gene>
    <name evidence="12" type="ORF">SMC7_02720</name>
</gene>
<keyword evidence="8" id="KW-0791">Threonine biosynthesis</keyword>
<dbReference type="RefSeq" id="WP_119088843.1">
    <property type="nucleotide sequence ID" value="NZ_QXIS01000014.1"/>
</dbReference>
<comment type="catalytic activity">
    <reaction evidence="6 8">
        <text>O-phospho-L-homoserine + H2O = L-threonine + phosphate</text>
        <dbReference type="Rhea" id="RHEA:10840"/>
        <dbReference type="ChEBI" id="CHEBI:15377"/>
        <dbReference type="ChEBI" id="CHEBI:43474"/>
        <dbReference type="ChEBI" id="CHEBI:57590"/>
        <dbReference type="ChEBI" id="CHEBI:57926"/>
        <dbReference type="EC" id="4.2.3.1"/>
    </reaction>
</comment>
<dbReference type="SUPFAM" id="SSF53686">
    <property type="entry name" value="Tryptophan synthase beta subunit-like PLP-dependent enzymes"/>
    <property type="match status" value="1"/>
</dbReference>
<dbReference type="PIRSF" id="PIRSF038945">
    <property type="entry name" value="Thr_synthase"/>
    <property type="match status" value="1"/>
</dbReference>
<dbReference type="InterPro" id="IPR004450">
    <property type="entry name" value="Thr_synthase-like"/>
</dbReference>
<keyword evidence="8" id="KW-0028">Amino-acid biosynthesis</keyword>
<dbReference type="GO" id="GO:0006565">
    <property type="term" value="P:L-serine catabolic process"/>
    <property type="evidence" value="ECO:0007669"/>
    <property type="project" value="TreeGrafter"/>
</dbReference>
<keyword evidence="5 8" id="KW-0456">Lyase</keyword>
<comment type="function">
    <text evidence="8">Catalyzes the gamma-elimination of phosphate from L-phosphohomoserine and the beta-addition of water to produce L-threonine.</text>
</comment>
<evidence type="ECO:0000313" key="13">
    <source>
        <dbReference type="Proteomes" id="UP000266328"/>
    </source>
</evidence>
<feature type="modified residue" description="N6-(pyridoxal phosphate)lysine" evidence="10">
    <location>
        <position position="114"/>
    </location>
</feature>
<dbReference type="InterPro" id="IPR050147">
    <property type="entry name" value="Ser/Thr_Dehydratase"/>
</dbReference>
<proteinExistence type="inferred from homology"/>
<organism evidence="12 13">
    <name type="scientific">Candidatus Cryosericum terrychapinii</name>
    <dbReference type="NCBI Taxonomy" id="2290919"/>
    <lineage>
        <taxon>Bacteria</taxon>
        <taxon>Pseudomonadati</taxon>
        <taxon>Caldisericota/Cryosericota group</taxon>
        <taxon>Candidatus Cryosericota</taxon>
        <taxon>Candidatus Cryosericia</taxon>
        <taxon>Candidatus Cryosericales</taxon>
        <taxon>Candidatus Cryosericaceae</taxon>
        <taxon>Candidatus Cryosericum</taxon>
    </lineage>
</organism>
<dbReference type="PANTHER" id="PTHR48078:SF6">
    <property type="entry name" value="L-THREONINE DEHYDRATASE CATABOLIC TDCB"/>
    <property type="match status" value="1"/>
</dbReference>
<evidence type="ECO:0000313" key="12">
    <source>
        <dbReference type="EMBL" id="RIE06399.1"/>
    </source>
</evidence>
<comment type="caution">
    <text evidence="12">The sequence shown here is derived from an EMBL/GenBank/DDBJ whole genome shotgun (WGS) entry which is preliminary data.</text>
</comment>
<evidence type="ECO:0000256" key="1">
    <source>
        <dbReference type="ARBA" id="ARBA00001933"/>
    </source>
</evidence>
<dbReference type="GO" id="GO:0004795">
    <property type="term" value="F:threonine synthase activity"/>
    <property type="evidence" value="ECO:0007669"/>
    <property type="project" value="UniProtKB-UniRule"/>
</dbReference>
<dbReference type="EC" id="4.2.3.1" evidence="7 8"/>
<keyword evidence="13" id="KW-1185">Reference proteome</keyword>
<dbReference type="GO" id="GO:0006567">
    <property type="term" value="P:L-threonine catabolic process"/>
    <property type="evidence" value="ECO:0007669"/>
    <property type="project" value="TreeGrafter"/>
</dbReference>
<dbReference type="AlphaFoldDB" id="A0A398CYR7"/>
<dbReference type="UniPathway" id="UPA00050">
    <property type="reaction ID" value="UER00065"/>
</dbReference>
<dbReference type="CDD" id="cd01563">
    <property type="entry name" value="Thr-synth_1"/>
    <property type="match status" value="1"/>
</dbReference>
<evidence type="ECO:0000256" key="7">
    <source>
        <dbReference type="NCBIfam" id="TIGR00260"/>
    </source>
</evidence>
<evidence type="ECO:0000256" key="9">
    <source>
        <dbReference type="PIRSR" id="PIRSR038945-1"/>
    </source>
</evidence>
<feature type="domain" description="Tryptophan synthase beta chain-like PALP" evidence="11">
    <location>
        <begin position="77"/>
        <end position="379"/>
    </location>
</feature>
<evidence type="ECO:0000256" key="10">
    <source>
        <dbReference type="PIRSR" id="PIRSR038945-2"/>
    </source>
</evidence>
<dbReference type="PANTHER" id="PTHR48078">
    <property type="entry name" value="THREONINE DEHYDRATASE, MITOCHONDRIAL-RELATED"/>
    <property type="match status" value="1"/>
</dbReference>
<evidence type="ECO:0000256" key="4">
    <source>
        <dbReference type="ARBA" id="ARBA00022898"/>
    </source>
</evidence>
<name>A0A398CYR7_9BACT</name>
<dbReference type="Pfam" id="PF00291">
    <property type="entry name" value="PALP"/>
    <property type="match status" value="1"/>
</dbReference>
<protein>
    <recommendedName>
        <fullName evidence="3 7">Threonine synthase</fullName>
        <ecNumber evidence="7 8">4.2.3.1</ecNumber>
    </recommendedName>
</protein>